<evidence type="ECO:0000313" key="11">
    <source>
        <dbReference type="EMBL" id="MFB9136205.1"/>
    </source>
</evidence>
<evidence type="ECO:0000256" key="8">
    <source>
        <dbReference type="SAM" id="Phobius"/>
    </source>
</evidence>
<gene>
    <name evidence="11" type="ORF">ACFFUV_14625</name>
</gene>
<feature type="transmembrane region" description="Helical" evidence="8">
    <location>
        <begin position="20"/>
        <end position="41"/>
    </location>
</feature>
<dbReference type="GO" id="GO:0005524">
    <property type="term" value="F:ATP binding"/>
    <property type="evidence" value="ECO:0007669"/>
    <property type="project" value="UniProtKB-KW"/>
</dbReference>
<dbReference type="EC" id="2.7.13.3" evidence="2"/>
<feature type="domain" description="Response regulatory" evidence="10">
    <location>
        <begin position="765"/>
        <end position="885"/>
    </location>
</feature>
<dbReference type="Gene3D" id="3.30.565.10">
    <property type="entry name" value="Histidine kinase-like ATPase, C-terminal domain"/>
    <property type="match status" value="1"/>
</dbReference>
<keyword evidence="8" id="KW-0812">Transmembrane</keyword>
<comment type="caution">
    <text evidence="11">The sequence shown here is derived from an EMBL/GenBank/DDBJ whole genome shotgun (WGS) entry which is preliminary data.</text>
</comment>
<keyword evidence="11" id="KW-0067">ATP-binding</keyword>
<evidence type="ECO:0000256" key="2">
    <source>
        <dbReference type="ARBA" id="ARBA00012438"/>
    </source>
</evidence>
<dbReference type="PROSITE" id="PS50109">
    <property type="entry name" value="HIS_KIN"/>
    <property type="match status" value="1"/>
</dbReference>
<dbReference type="SMART" id="SM00388">
    <property type="entry name" value="HisKA"/>
    <property type="match status" value="1"/>
</dbReference>
<keyword evidence="7" id="KW-0175">Coiled coil</keyword>
<dbReference type="CDD" id="cd17546">
    <property type="entry name" value="REC_hyHK_CKI1_RcsC-like"/>
    <property type="match status" value="1"/>
</dbReference>
<evidence type="ECO:0000256" key="7">
    <source>
        <dbReference type="SAM" id="Coils"/>
    </source>
</evidence>
<dbReference type="Gene3D" id="3.40.50.2300">
    <property type="match status" value="1"/>
</dbReference>
<dbReference type="PRINTS" id="PR00344">
    <property type="entry name" value="BCTRLSENSOR"/>
</dbReference>
<evidence type="ECO:0000256" key="4">
    <source>
        <dbReference type="ARBA" id="ARBA00022801"/>
    </source>
</evidence>
<dbReference type="SMART" id="SM00448">
    <property type="entry name" value="REC"/>
    <property type="match status" value="1"/>
</dbReference>
<sequence length="888" mass="100767">MRAISWIALGQLSIKTRLMLLCLIPAVVIIGFSGNLAFTVGERLHQFELISAKARLLGGLSQFAGETHETLNRQLVGEGIQQQMATTQAKLSALQTVLRSSKGVIDDERYERLFLDIQSLENTLNELHGVKSNEVIEVGQFFNEQIYDTYIDVHHLSGIATSKEVNRLDLQLSNLYWLYFWMEKEAWLIEQAQQLDWQYQDYIADYFQIRDREQLHLEQFINQELEDRYLNQIVELFSSVPFRRAMQVRESLSNPQVTPQQLALASNAVTVRNQLVKQQMMVFSNQFQERLQTLIATEKKELLLIAAINVVLLTFMVTWGTSTLYRINSKLKRILNSMSHLSSDSGKALIEVDGSDEFTDFAHKLNQVIQELIHYEQQLVSAKEQAEGANRTKSMFLANMSHEIRTPLNAIVGITEILADGELTHSQRELIGDIDASSQSLLVLINDILDLSKIESGNLVLTPHETQIHNVVFETVNMVNSKALKNQNELFIELKPTLPPWVKLDEFRFKQVLMNLLSNAVKFTHEGFVSIAVSHHRKEEQDYIHCCITDSGVGIESDKLESIFSPFTQEDGSITRRYGGTGLGLTICKQIVDLMGGQITVESRRGLGSSFMVTIPVELAGENHSRPHYSLKVLMVVNGSKHQHLVIEECQRLGLNVKVTKTVEEATASHDPVDAVFYFKTQQALGTRREFEMLHQHYPQAQMVLFQHHLIASHELDEWVTASITLPVLGARFESLIHMLEHSAMSEKALTLVGDKAIDDAKQSLVLIVEDNLMNQKIASFFLSKIGLEYEIAGNGQEALDMVCKHRHYSAILMDCMMPLMDGLTATRKIREWEQQHNKPRTPIIALTASVLEEEIKSCYDSGMDAYLPKPYKSQQLFETLQRLSVAV</sequence>
<proteinExistence type="predicted"/>
<dbReference type="InterPro" id="IPR005467">
    <property type="entry name" value="His_kinase_dom"/>
</dbReference>
<feature type="coiled-coil region" evidence="7">
    <location>
        <begin position="365"/>
        <end position="392"/>
    </location>
</feature>
<evidence type="ECO:0000313" key="12">
    <source>
        <dbReference type="Proteomes" id="UP001589645"/>
    </source>
</evidence>
<dbReference type="Pfam" id="PF00512">
    <property type="entry name" value="HisKA"/>
    <property type="match status" value="1"/>
</dbReference>
<dbReference type="SUPFAM" id="SSF47384">
    <property type="entry name" value="Homodimeric domain of signal transducing histidine kinase"/>
    <property type="match status" value="1"/>
</dbReference>
<keyword evidence="8" id="KW-1133">Transmembrane helix</keyword>
<dbReference type="InterPro" id="IPR036097">
    <property type="entry name" value="HisK_dim/P_sf"/>
</dbReference>
<protein>
    <recommendedName>
        <fullName evidence="2">histidine kinase</fullName>
        <ecNumber evidence="2">2.7.13.3</ecNumber>
    </recommendedName>
</protein>
<feature type="modified residue" description="4-aspartylphosphate" evidence="6">
    <location>
        <position position="815"/>
    </location>
</feature>
<reference evidence="11 12" key="1">
    <citation type="submission" date="2024-09" db="EMBL/GenBank/DDBJ databases">
        <authorList>
            <person name="Sun Q."/>
            <person name="Mori K."/>
        </authorList>
    </citation>
    <scope>NUCLEOTIDE SEQUENCE [LARGE SCALE GENOMIC DNA]</scope>
    <source>
        <strain evidence="11 12">CECT 8064</strain>
    </source>
</reference>
<evidence type="ECO:0000256" key="1">
    <source>
        <dbReference type="ARBA" id="ARBA00000085"/>
    </source>
</evidence>
<dbReference type="InterPro" id="IPR003661">
    <property type="entry name" value="HisK_dim/P_dom"/>
</dbReference>
<keyword evidence="12" id="KW-1185">Reference proteome</keyword>
<dbReference type="Proteomes" id="UP001589645">
    <property type="component" value="Unassembled WGS sequence"/>
</dbReference>
<dbReference type="PANTHER" id="PTHR45339:SF1">
    <property type="entry name" value="HYBRID SIGNAL TRANSDUCTION HISTIDINE KINASE J"/>
    <property type="match status" value="1"/>
</dbReference>
<evidence type="ECO:0000256" key="6">
    <source>
        <dbReference type="PROSITE-ProRule" id="PRU00169"/>
    </source>
</evidence>
<dbReference type="CDD" id="cd00082">
    <property type="entry name" value="HisKA"/>
    <property type="match status" value="1"/>
</dbReference>
<keyword evidence="8" id="KW-0472">Membrane</keyword>
<name>A0ABV5HPN6_9VIBR</name>
<dbReference type="SUPFAM" id="SSF52172">
    <property type="entry name" value="CheY-like"/>
    <property type="match status" value="1"/>
</dbReference>
<keyword evidence="3 6" id="KW-0597">Phosphoprotein</keyword>
<dbReference type="InterPro" id="IPR004358">
    <property type="entry name" value="Sig_transdc_His_kin-like_C"/>
</dbReference>
<dbReference type="PANTHER" id="PTHR45339">
    <property type="entry name" value="HYBRID SIGNAL TRANSDUCTION HISTIDINE KINASE J"/>
    <property type="match status" value="1"/>
</dbReference>
<dbReference type="EMBL" id="JBHMEP010000004">
    <property type="protein sequence ID" value="MFB9136205.1"/>
    <property type="molecule type" value="Genomic_DNA"/>
</dbReference>
<comment type="catalytic activity">
    <reaction evidence="1">
        <text>ATP + protein L-histidine = ADP + protein N-phospho-L-histidine.</text>
        <dbReference type="EC" id="2.7.13.3"/>
    </reaction>
</comment>
<dbReference type="PROSITE" id="PS50110">
    <property type="entry name" value="RESPONSE_REGULATORY"/>
    <property type="match status" value="1"/>
</dbReference>
<evidence type="ECO:0000259" key="10">
    <source>
        <dbReference type="PROSITE" id="PS50110"/>
    </source>
</evidence>
<dbReference type="InterPro" id="IPR036890">
    <property type="entry name" value="HATPase_C_sf"/>
</dbReference>
<dbReference type="InterPro" id="IPR003594">
    <property type="entry name" value="HATPase_dom"/>
</dbReference>
<dbReference type="SMART" id="SM00387">
    <property type="entry name" value="HATPase_c"/>
    <property type="match status" value="1"/>
</dbReference>
<dbReference type="Pfam" id="PF00072">
    <property type="entry name" value="Response_reg"/>
    <property type="match status" value="1"/>
</dbReference>
<organism evidence="11 12">
    <name type="scientific">Vibrio olivae</name>
    <dbReference type="NCBI Taxonomy" id="1243002"/>
    <lineage>
        <taxon>Bacteria</taxon>
        <taxon>Pseudomonadati</taxon>
        <taxon>Pseudomonadota</taxon>
        <taxon>Gammaproteobacteria</taxon>
        <taxon>Vibrionales</taxon>
        <taxon>Vibrionaceae</taxon>
        <taxon>Vibrio</taxon>
    </lineage>
</organism>
<feature type="domain" description="Histidine kinase" evidence="9">
    <location>
        <begin position="399"/>
        <end position="619"/>
    </location>
</feature>
<dbReference type="Gene3D" id="1.10.287.130">
    <property type="match status" value="1"/>
</dbReference>
<evidence type="ECO:0000259" key="9">
    <source>
        <dbReference type="PROSITE" id="PS50109"/>
    </source>
</evidence>
<evidence type="ECO:0000256" key="5">
    <source>
        <dbReference type="ARBA" id="ARBA00023012"/>
    </source>
</evidence>
<keyword evidence="11" id="KW-0547">Nucleotide-binding</keyword>
<evidence type="ECO:0000256" key="3">
    <source>
        <dbReference type="ARBA" id="ARBA00022553"/>
    </source>
</evidence>
<keyword evidence="5" id="KW-0902">Two-component regulatory system</keyword>
<dbReference type="CDD" id="cd16922">
    <property type="entry name" value="HATPase_EvgS-ArcB-TorS-like"/>
    <property type="match status" value="1"/>
</dbReference>
<dbReference type="RefSeq" id="WP_390194232.1">
    <property type="nucleotide sequence ID" value="NZ_JBHMEP010000004.1"/>
</dbReference>
<dbReference type="Pfam" id="PF02518">
    <property type="entry name" value="HATPase_c"/>
    <property type="match status" value="1"/>
</dbReference>
<dbReference type="SUPFAM" id="SSF55874">
    <property type="entry name" value="ATPase domain of HSP90 chaperone/DNA topoisomerase II/histidine kinase"/>
    <property type="match status" value="1"/>
</dbReference>
<dbReference type="InterPro" id="IPR011006">
    <property type="entry name" value="CheY-like_superfamily"/>
</dbReference>
<accession>A0ABV5HPN6</accession>
<dbReference type="InterPro" id="IPR001789">
    <property type="entry name" value="Sig_transdc_resp-reg_receiver"/>
</dbReference>
<keyword evidence="4" id="KW-0378">Hydrolase</keyword>